<sequence length="449" mass="47172">MNTAVPLDAQSRRALLQRISDILLRPAPTWLRIDAEGTSAAQLYKNYLIYLAAIPALASFIGMSLVGVGAFGMRLRVPIAAGLVNLLVGYVLTLVMVYVMALIANALAPRFQGRRDMPSALKLVAYGATAGLLAGALGIVPALGMLAAVGGLYSIYLIYLGAPVLMKVPRERAVAYTAVLLLCGAVAGMLVGWLTALATPGAGLGQRGAATLRLPGTDIRIDAHSVGQASRRLQEAQREGDGGAATRAATDAIGAMLGARIDTGQMDQASRQLEQARARGDSEAAAEAAGSMVSAALGGKGLPPLSAQQLRAVTPEQFAGLPRTAIKAETNNVMGMAFTQVDARYSQQRQQVQLRLKDLGAAPALAMGMASWASSTSESEDEREIERSYKKAGVAFREKYRKDGSRSELSILLPTRVVLEASGSLPIDELKQALQPVVQQTTALARPPA</sequence>
<keyword evidence="2 5" id="KW-0812">Transmembrane</keyword>
<evidence type="ECO:0000256" key="3">
    <source>
        <dbReference type="ARBA" id="ARBA00022989"/>
    </source>
</evidence>
<dbReference type="InterPro" id="IPR006977">
    <property type="entry name" value="Yip1_dom"/>
</dbReference>
<feature type="transmembrane region" description="Helical" evidence="5">
    <location>
        <begin position="47"/>
        <end position="73"/>
    </location>
</feature>
<gene>
    <name evidence="7" type="ORF">C7H73_02115</name>
</gene>
<dbReference type="Pfam" id="PF04893">
    <property type="entry name" value="Yip1"/>
    <property type="match status" value="1"/>
</dbReference>
<protein>
    <recommendedName>
        <fullName evidence="6">Yip1 domain-containing protein</fullName>
    </recommendedName>
</protein>
<evidence type="ECO:0000256" key="2">
    <source>
        <dbReference type="ARBA" id="ARBA00022692"/>
    </source>
</evidence>
<dbReference type="RefSeq" id="WP_106845149.1">
    <property type="nucleotide sequence ID" value="NZ_CP027792.1"/>
</dbReference>
<dbReference type="GO" id="GO:0016020">
    <property type="term" value="C:membrane"/>
    <property type="evidence" value="ECO:0007669"/>
    <property type="project" value="UniProtKB-SubCell"/>
</dbReference>
<keyword evidence="3 5" id="KW-1133">Transmembrane helix</keyword>
<evidence type="ECO:0000256" key="4">
    <source>
        <dbReference type="ARBA" id="ARBA00023136"/>
    </source>
</evidence>
<name>A0A2P1NHR3_9BURK</name>
<feature type="transmembrane region" description="Helical" evidence="5">
    <location>
        <begin position="79"/>
        <end position="108"/>
    </location>
</feature>
<feature type="transmembrane region" description="Helical" evidence="5">
    <location>
        <begin position="173"/>
        <end position="194"/>
    </location>
</feature>
<keyword evidence="4 5" id="KW-0472">Membrane</keyword>
<accession>A0A2P1NHR3</accession>
<feature type="transmembrane region" description="Helical" evidence="5">
    <location>
        <begin position="120"/>
        <end position="140"/>
    </location>
</feature>
<dbReference type="KEGG" id="melm:C7H73_02115"/>
<evidence type="ECO:0000256" key="5">
    <source>
        <dbReference type="SAM" id="Phobius"/>
    </source>
</evidence>
<dbReference type="OrthoDB" id="9808452at2"/>
<dbReference type="AlphaFoldDB" id="A0A2P1NHR3"/>
<evidence type="ECO:0000313" key="7">
    <source>
        <dbReference type="EMBL" id="AVP56588.1"/>
    </source>
</evidence>
<evidence type="ECO:0000313" key="8">
    <source>
        <dbReference type="Proteomes" id="UP000241829"/>
    </source>
</evidence>
<comment type="subcellular location">
    <subcellularLocation>
        <location evidence="1">Membrane</location>
        <topology evidence="1">Multi-pass membrane protein</topology>
    </subcellularLocation>
</comment>
<feature type="domain" description="Yip1" evidence="6">
    <location>
        <begin position="21"/>
        <end position="187"/>
    </location>
</feature>
<feature type="transmembrane region" description="Helical" evidence="5">
    <location>
        <begin position="146"/>
        <end position="166"/>
    </location>
</feature>
<evidence type="ECO:0000256" key="1">
    <source>
        <dbReference type="ARBA" id="ARBA00004141"/>
    </source>
</evidence>
<organism evidence="7 8">
    <name type="scientific">Pulveribacter suum</name>
    <dbReference type="NCBI Taxonomy" id="2116657"/>
    <lineage>
        <taxon>Bacteria</taxon>
        <taxon>Pseudomonadati</taxon>
        <taxon>Pseudomonadota</taxon>
        <taxon>Betaproteobacteria</taxon>
        <taxon>Burkholderiales</taxon>
        <taxon>Comamonadaceae</taxon>
        <taxon>Pulveribacter</taxon>
    </lineage>
</organism>
<keyword evidence="8" id="KW-1185">Reference proteome</keyword>
<reference evidence="8" key="1">
    <citation type="submission" date="2018-03" db="EMBL/GenBank/DDBJ databases">
        <title>Genome sequencing of Melaminivora sp. strain SC2-7.</title>
        <authorList>
            <person name="Kim S.-J."/>
            <person name="Heo J."/>
            <person name="Ahn J.-H."/>
            <person name="Kwon S.-W."/>
        </authorList>
    </citation>
    <scope>NUCLEOTIDE SEQUENCE [LARGE SCALE GENOMIC DNA]</scope>
    <source>
        <strain evidence="8">SC2-7</strain>
    </source>
</reference>
<evidence type="ECO:0000259" key="6">
    <source>
        <dbReference type="Pfam" id="PF04893"/>
    </source>
</evidence>
<dbReference type="Proteomes" id="UP000241829">
    <property type="component" value="Chromosome"/>
</dbReference>
<dbReference type="EMBL" id="CP027792">
    <property type="protein sequence ID" value="AVP56588.1"/>
    <property type="molecule type" value="Genomic_DNA"/>
</dbReference>
<proteinExistence type="predicted"/>